<proteinExistence type="predicted"/>
<comment type="caution">
    <text evidence="2">The sequence shown here is derived from an EMBL/GenBank/DDBJ whole genome shotgun (WGS) entry which is preliminary data.</text>
</comment>
<dbReference type="InterPro" id="IPR001810">
    <property type="entry name" value="F-box_dom"/>
</dbReference>
<name>A0AAD5K409_9FUNG</name>
<dbReference type="PROSITE" id="PS50181">
    <property type="entry name" value="FBOX"/>
    <property type="match status" value="1"/>
</dbReference>
<dbReference type="CDD" id="cd09917">
    <property type="entry name" value="F-box_SF"/>
    <property type="match status" value="1"/>
</dbReference>
<protein>
    <recommendedName>
        <fullName evidence="1">F-box domain-containing protein</fullName>
    </recommendedName>
</protein>
<reference evidence="2" key="2">
    <citation type="submission" date="2023-02" db="EMBL/GenBank/DDBJ databases">
        <authorList>
            <consortium name="DOE Joint Genome Institute"/>
            <person name="Mondo S.J."/>
            <person name="Chang Y."/>
            <person name="Wang Y."/>
            <person name="Ahrendt S."/>
            <person name="Andreopoulos W."/>
            <person name="Barry K."/>
            <person name="Beard J."/>
            <person name="Benny G.L."/>
            <person name="Blankenship S."/>
            <person name="Bonito G."/>
            <person name="Cuomo C."/>
            <person name="Desiro A."/>
            <person name="Gervers K.A."/>
            <person name="Hundley H."/>
            <person name="Kuo A."/>
            <person name="LaButti K."/>
            <person name="Lang B.F."/>
            <person name="Lipzen A."/>
            <person name="O'Donnell K."/>
            <person name="Pangilinan J."/>
            <person name="Reynolds N."/>
            <person name="Sandor L."/>
            <person name="Smith M.W."/>
            <person name="Tsang A."/>
            <person name="Grigoriev I.V."/>
            <person name="Stajich J.E."/>
            <person name="Spatafora J.W."/>
        </authorList>
    </citation>
    <scope>NUCLEOTIDE SEQUENCE</scope>
    <source>
        <strain evidence="2">RSA 2281</strain>
    </source>
</reference>
<accession>A0AAD5K409</accession>
<dbReference type="Gene3D" id="3.80.10.10">
    <property type="entry name" value="Ribonuclease Inhibitor"/>
    <property type="match status" value="1"/>
</dbReference>
<reference evidence="2" key="1">
    <citation type="journal article" date="2022" name="IScience">
        <title>Evolution of zygomycete secretomes and the origins of terrestrial fungal ecologies.</title>
        <authorList>
            <person name="Chang Y."/>
            <person name="Wang Y."/>
            <person name="Mondo S."/>
            <person name="Ahrendt S."/>
            <person name="Andreopoulos W."/>
            <person name="Barry K."/>
            <person name="Beard J."/>
            <person name="Benny G.L."/>
            <person name="Blankenship S."/>
            <person name="Bonito G."/>
            <person name="Cuomo C."/>
            <person name="Desiro A."/>
            <person name="Gervers K.A."/>
            <person name="Hundley H."/>
            <person name="Kuo A."/>
            <person name="LaButti K."/>
            <person name="Lang B.F."/>
            <person name="Lipzen A."/>
            <person name="O'Donnell K."/>
            <person name="Pangilinan J."/>
            <person name="Reynolds N."/>
            <person name="Sandor L."/>
            <person name="Smith M.E."/>
            <person name="Tsang A."/>
            <person name="Grigoriev I.V."/>
            <person name="Stajich J.E."/>
            <person name="Spatafora J.W."/>
        </authorList>
    </citation>
    <scope>NUCLEOTIDE SEQUENCE</scope>
    <source>
        <strain evidence="2">RSA 2281</strain>
    </source>
</reference>
<sequence length="733" mass="83803">MSLFKKAHRVILSAISKRQEDFSLTATTSSKASTDFSAGADTKQKTIGHTEALASITHISFASAKEYLTSAQKYREQNDLYTARKIYFQGLQTISSDDPEYTSIVKEKQKVEALLEQRSQGGFYNLLPYDVLYMVFGNLEYQDLLRCARVCRQWFDFMMEWSEFWNKLALEMPHMNKSTLGSLLHHQTQELCFDRPSNSDLIHDIFSLLSLWENNDSIQKIYLKNLSMSLSEVRLLGEAIKCMSTSLKHIEWTNCTVENEDIIQYILPACSSGLTHVSFSRNISPIARQNDCHDHCHIHHTHQSKINDENSRGLFTITIHRMPEVPTIITPTINYSTLTCLILDKISHSTNGYPRYNDDTRFCNQFMMFIRECPNLLHLFTTDFSGRGRSIGQCLQQIVQSCPRLVNLVVSKNACMPHTIISNIDDNEDGLRPIIPSKSSTATLNDTPINDYKYNSLKKMETGSIISTSSGLRRLVLTQYNNYSSLREEHVQTLFKKYHASLELLYLDYDSTTIGRNSLGKLATYGCPRLREIRISTDRDSLGGGQVKPPMSTILVRLFSACPGLEVIELEEAPHGGKYRYMQLNGNVVETIAKKCPRLRHFHISDYRNKPYDPDRSCKSFLSFIDNSCKRDGSFSGNENISNKIMKLKNKGNVKTPSQLECLKVTEMDYETAYALVKNLVCLKYLHLTWWIEYTEMGEKIIDSKGLTQQIKNILMEREGSLVVTGPTDPWMK</sequence>
<dbReference type="Proteomes" id="UP001209540">
    <property type="component" value="Unassembled WGS sequence"/>
</dbReference>
<dbReference type="PANTHER" id="PTHR38926">
    <property type="entry name" value="F-BOX DOMAIN CONTAINING PROTEIN, EXPRESSED"/>
    <property type="match status" value="1"/>
</dbReference>
<evidence type="ECO:0000313" key="3">
    <source>
        <dbReference type="Proteomes" id="UP001209540"/>
    </source>
</evidence>
<evidence type="ECO:0000313" key="2">
    <source>
        <dbReference type="EMBL" id="KAI9268247.1"/>
    </source>
</evidence>
<evidence type="ECO:0000259" key="1">
    <source>
        <dbReference type="PROSITE" id="PS50181"/>
    </source>
</evidence>
<dbReference type="SUPFAM" id="SSF52047">
    <property type="entry name" value="RNI-like"/>
    <property type="match status" value="1"/>
</dbReference>
<feature type="domain" description="F-box" evidence="1">
    <location>
        <begin position="121"/>
        <end position="168"/>
    </location>
</feature>
<dbReference type="Pfam" id="PF12937">
    <property type="entry name" value="F-box-like"/>
    <property type="match status" value="1"/>
</dbReference>
<dbReference type="AlphaFoldDB" id="A0AAD5K409"/>
<gene>
    <name evidence="2" type="ORF">BDA99DRAFT_603737</name>
</gene>
<dbReference type="InterPro" id="IPR032675">
    <property type="entry name" value="LRR_dom_sf"/>
</dbReference>
<dbReference type="SMART" id="SM00256">
    <property type="entry name" value="FBOX"/>
    <property type="match status" value="1"/>
</dbReference>
<dbReference type="SUPFAM" id="SSF81383">
    <property type="entry name" value="F-box domain"/>
    <property type="match status" value="1"/>
</dbReference>
<dbReference type="Gene3D" id="1.20.1280.50">
    <property type="match status" value="1"/>
</dbReference>
<organism evidence="2 3">
    <name type="scientific">Phascolomyces articulosus</name>
    <dbReference type="NCBI Taxonomy" id="60185"/>
    <lineage>
        <taxon>Eukaryota</taxon>
        <taxon>Fungi</taxon>
        <taxon>Fungi incertae sedis</taxon>
        <taxon>Mucoromycota</taxon>
        <taxon>Mucoromycotina</taxon>
        <taxon>Mucoromycetes</taxon>
        <taxon>Mucorales</taxon>
        <taxon>Lichtheimiaceae</taxon>
        <taxon>Phascolomyces</taxon>
    </lineage>
</organism>
<dbReference type="EMBL" id="JAIXMP010000009">
    <property type="protein sequence ID" value="KAI9268247.1"/>
    <property type="molecule type" value="Genomic_DNA"/>
</dbReference>
<dbReference type="PANTHER" id="PTHR38926:SF72">
    <property type="entry name" value="IM:7136021-RELATED"/>
    <property type="match status" value="1"/>
</dbReference>
<dbReference type="InterPro" id="IPR036047">
    <property type="entry name" value="F-box-like_dom_sf"/>
</dbReference>
<keyword evidence="3" id="KW-1185">Reference proteome</keyword>